<keyword evidence="4 7" id="KW-0689">Ribosomal protein</keyword>
<organism evidence="8 9">
    <name type="scientific">Ferrithrix thermotolerans DSM 19514</name>
    <dbReference type="NCBI Taxonomy" id="1121881"/>
    <lineage>
        <taxon>Bacteria</taxon>
        <taxon>Bacillati</taxon>
        <taxon>Actinomycetota</taxon>
        <taxon>Acidimicrobiia</taxon>
        <taxon>Acidimicrobiales</taxon>
        <taxon>Acidimicrobiaceae</taxon>
        <taxon>Ferrithrix</taxon>
    </lineage>
</organism>
<dbReference type="RefSeq" id="WP_072788167.1">
    <property type="nucleotide sequence ID" value="NZ_FQUL01000003.1"/>
</dbReference>
<dbReference type="Gene3D" id="3.30.420.100">
    <property type="match status" value="1"/>
</dbReference>
<dbReference type="FunFam" id="3.30.420.100:FF:000001">
    <property type="entry name" value="50S ribosomal protein L18"/>
    <property type="match status" value="1"/>
</dbReference>
<gene>
    <name evidence="7" type="primary">rplR</name>
    <name evidence="8" type="ORF">SAMN02745225_00375</name>
</gene>
<evidence type="ECO:0000256" key="5">
    <source>
        <dbReference type="ARBA" id="ARBA00023274"/>
    </source>
</evidence>
<evidence type="ECO:0000256" key="6">
    <source>
        <dbReference type="ARBA" id="ARBA00035197"/>
    </source>
</evidence>
<dbReference type="SUPFAM" id="SSF53137">
    <property type="entry name" value="Translational machinery components"/>
    <property type="match status" value="1"/>
</dbReference>
<evidence type="ECO:0000256" key="7">
    <source>
        <dbReference type="HAMAP-Rule" id="MF_01337"/>
    </source>
</evidence>
<dbReference type="InterPro" id="IPR004389">
    <property type="entry name" value="Ribosomal_uL18_bac-type"/>
</dbReference>
<dbReference type="Proteomes" id="UP000184295">
    <property type="component" value="Unassembled WGS sequence"/>
</dbReference>
<dbReference type="Pfam" id="PF00861">
    <property type="entry name" value="Ribosomal_L18p"/>
    <property type="match status" value="1"/>
</dbReference>
<dbReference type="GO" id="GO:0008097">
    <property type="term" value="F:5S rRNA binding"/>
    <property type="evidence" value="ECO:0007669"/>
    <property type="project" value="TreeGrafter"/>
</dbReference>
<evidence type="ECO:0000256" key="2">
    <source>
        <dbReference type="ARBA" id="ARBA00022730"/>
    </source>
</evidence>
<reference evidence="9" key="1">
    <citation type="submission" date="2016-11" db="EMBL/GenBank/DDBJ databases">
        <authorList>
            <person name="Varghese N."/>
            <person name="Submissions S."/>
        </authorList>
    </citation>
    <scope>NUCLEOTIDE SEQUENCE [LARGE SCALE GENOMIC DNA]</scope>
    <source>
        <strain evidence="9">DSM 19514</strain>
    </source>
</reference>
<dbReference type="GO" id="GO:0003735">
    <property type="term" value="F:structural constituent of ribosome"/>
    <property type="evidence" value="ECO:0007669"/>
    <property type="project" value="InterPro"/>
</dbReference>
<dbReference type="HAMAP" id="MF_01337_B">
    <property type="entry name" value="Ribosomal_uL18_B"/>
    <property type="match status" value="1"/>
</dbReference>
<accession>A0A1M4ST85</accession>
<comment type="similarity">
    <text evidence="1 7">Belongs to the universal ribosomal protein uL18 family.</text>
</comment>
<evidence type="ECO:0000256" key="3">
    <source>
        <dbReference type="ARBA" id="ARBA00022884"/>
    </source>
</evidence>
<dbReference type="AlphaFoldDB" id="A0A1M4ST85"/>
<dbReference type="InterPro" id="IPR005484">
    <property type="entry name" value="Ribosomal_uL18_bac/plant/anim"/>
</dbReference>
<sequence length="121" mass="13159">MSDRSHISVKRRQKRHFRVRKYIAGTSERPRLAVYRSNQHIVAQVIDDSVGKTLAYASTYDASFKGSKTGNIEAAKKVGSMIAERAKAAGVSAVVFDRGGFAYHGRVAAVAESAREGGLVF</sequence>
<comment type="subunit">
    <text evidence="7">Part of the 50S ribosomal subunit; part of the 5S rRNA/L5/L18/L25 subcomplex. Contacts the 5S and 23S rRNAs.</text>
</comment>
<evidence type="ECO:0000313" key="9">
    <source>
        <dbReference type="Proteomes" id="UP000184295"/>
    </source>
</evidence>
<dbReference type="EMBL" id="FQUL01000003">
    <property type="protein sequence ID" value="SHE35450.1"/>
    <property type="molecule type" value="Genomic_DNA"/>
</dbReference>
<dbReference type="InterPro" id="IPR057268">
    <property type="entry name" value="Ribosomal_L18"/>
</dbReference>
<proteinExistence type="inferred from homology"/>
<dbReference type="GO" id="GO:0022625">
    <property type="term" value="C:cytosolic large ribosomal subunit"/>
    <property type="evidence" value="ECO:0007669"/>
    <property type="project" value="TreeGrafter"/>
</dbReference>
<keyword evidence="2 7" id="KW-0699">rRNA-binding</keyword>
<dbReference type="CDD" id="cd00432">
    <property type="entry name" value="Ribosomal_L18_L5e"/>
    <property type="match status" value="1"/>
</dbReference>
<name>A0A1M4ST85_9ACTN</name>
<keyword evidence="9" id="KW-1185">Reference proteome</keyword>
<keyword evidence="5 7" id="KW-0687">Ribonucleoprotein</keyword>
<dbReference type="OrthoDB" id="9810939at2"/>
<evidence type="ECO:0000256" key="1">
    <source>
        <dbReference type="ARBA" id="ARBA00007116"/>
    </source>
</evidence>
<dbReference type="PANTHER" id="PTHR12899">
    <property type="entry name" value="39S RIBOSOMAL PROTEIN L18, MITOCHONDRIAL"/>
    <property type="match status" value="1"/>
</dbReference>
<keyword evidence="3 7" id="KW-0694">RNA-binding</keyword>
<evidence type="ECO:0000256" key="4">
    <source>
        <dbReference type="ARBA" id="ARBA00022980"/>
    </source>
</evidence>
<dbReference type="GO" id="GO:0006412">
    <property type="term" value="P:translation"/>
    <property type="evidence" value="ECO:0007669"/>
    <property type="project" value="UniProtKB-UniRule"/>
</dbReference>
<evidence type="ECO:0000313" key="8">
    <source>
        <dbReference type="EMBL" id="SHE35450.1"/>
    </source>
</evidence>
<dbReference type="STRING" id="1121881.SAMN02745225_00375"/>
<comment type="function">
    <text evidence="7">This is one of the proteins that bind and probably mediate the attachment of the 5S RNA into the large ribosomal subunit, where it forms part of the central protuberance.</text>
</comment>
<dbReference type="NCBIfam" id="TIGR00060">
    <property type="entry name" value="L18_bact"/>
    <property type="match status" value="1"/>
</dbReference>
<dbReference type="PANTHER" id="PTHR12899:SF3">
    <property type="entry name" value="LARGE RIBOSOMAL SUBUNIT PROTEIN UL18M"/>
    <property type="match status" value="1"/>
</dbReference>
<protein>
    <recommendedName>
        <fullName evidence="6 7">Large ribosomal subunit protein uL18</fullName>
    </recommendedName>
</protein>